<gene>
    <name evidence="1" type="ORF">GbCGDNIH9_0778</name>
</gene>
<dbReference type="EMBL" id="CP018191">
    <property type="protein sequence ID" value="APH54031.1"/>
    <property type="molecule type" value="Genomic_DNA"/>
</dbReference>
<evidence type="ECO:0000313" key="1">
    <source>
        <dbReference type="EMBL" id="APH54031.1"/>
    </source>
</evidence>
<reference evidence="2" key="1">
    <citation type="submission" date="2016-11" db="EMBL/GenBank/DDBJ databases">
        <title>Comparative genomic and phenotypic analysis of Granulibacter bethesdensis clinical isolates from patients with chronic granulomatous disease.</title>
        <authorList>
            <person name="Zarember K.A."/>
            <person name="Porcella S.F."/>
            <person name="Chu J."/>
            <person name="Ding L."/>
            <person name="Dahlstrom E."/>
            <person name="Barbian K."/>
            <person name="Martens C."/>
            <person name="Sykora L."/>
            <person name="Kramer S."/>
            <person name="Pettinato A.M."/>
            <person name="Hong H."/>
            <person name="Wald G."/>
            <person name="Berg L.J."/>
            <person name="Rogge L.S."/>
            <person name="Greenberg D.E."/>
            <person name="Falcone E.L."/>
            <person name="Neves J.F."/>
            <person name="Simoes M.J."/>
            <person name="Casal M."/>
            <person name="Rodriguez-Lopez F.C."/>
            <person name="Zelazny A."/>
            <person name="Gallin J.I."/>
            <person name="Holland S.M."/>
        </authorList>
    </citation>
    <scope>NUCLEOTIDE SEQUENCE [LARGE SCALE GENOMIC DNA]</scope>
    <source>
        <strain evidence="2">NIH9.1</strain>
    </source>
</reference>
<accession>A0AAC9K6L8</accession>
<protein>
    <submittedName>
        <fullName evidence="1">Tungsten-containing formylmethanofuran dehydrogenase, subunit B</fullName>
        <ecNumber evidence="1">1.2.7.12</ecNumber>
    </submittedName>
</protein>
<name>A0AAC9K6L8_9PROT</name>
<dbReference type="GO" id="GO:0018493">
    <property type="term" value="F:formylmethanofuran dehydrogenase activity"/>
    <property type="evidence" value="ECO:0007669"/>
    <property type="project" value="UniProtKB-EC"/>
</dbReference>
<proteinExistence type="predicted"/>
<dbReference type="AlphaFoldDB" id="A0AAC9K6L8"/>
<evidence type="ECO:0000313" key="2">
    <source>
        <dbReference type="Proteomes" id="UP000182373"/>
    </source>
</evidence>
<dbReference type="EC" id="1.2.7.12" evidence="1"/>
<dbReference type="Proteomes" id="UP000182373">
    <property type="component" value="Chromosome"/>
</dbReference>
<keyword evidence="1" id="KW-0560">Oxidoreductase</keyword>
<organism evidence="1 2">
    <name type="scientific">Granulibacter bethesdensis</name>
    <dbReference type="NCBI Taxonomy" id="364410"/>
    <lineage>
        <taxon>Bacteria</taxon>
        <taxon>Pseudomonadati</taxon>
        <taxon>Pseudomonadota</taxon>
        <taxon>Alphaproteobacteria</taxon>
        <taxon>Acetobacterales</taxon>
        <taxon>Acetobacteraceae</taxon>
        <taxon>Granulibacter</taxon>
    </lineage>
</organism>
<sequence>MSAMAIRDTGDAAGALAWIDGREASLDDAVDAAVELLREGRSPAIGGLATDLKGLEAAVALAEAVGGTLDHAASEAALRDLDLLRETGLVTVTPLQVRAQAQTVVLVGDGVEAIWPNFAADLALDKVPTIATHRGERQIIRIGAASGSDLKVDEEELPVILGALRAAVAGRTVRLPAARLKAVQALAETLKGSSYGVILWSSETLDALSVEMLGGLVNDLNAATRFAALPVAGPGNVQGAIQTVAGITGLPPRLGFGRGRPEHDPWRFDLLRLIDEDETDCLLWIDALDYELPPDTPVPVIALTSGDEAPEQAAVAFAVGRPGVDHDAILFAGAVGGQIDHPASSAATRSARPDVATILGRLRAAYEAG</sequence>